<feature type="transmembrane region" description="Helical" evidence="1">
    <location>
        <begin position="21"/>
        <end position="54"/>
    </location>
</feature>
<dbReference type="NCBIfam" id="NF033565">
    <property type="entry name" value="trans_MerF"/>
    <property type="match status" value="1"/>
</dbReference>
<keyword evidence="1" id="KW-0472">Membrane</keyword>
<dbReference type="Proteomes" id="UP001250932">
    <property type="component" value="Unassembled WGS sequence"/>
</dbReference>
<gene>
    <name evidence="2" type="primary">merF</name>
    <name evidence="2" type="ORF">PPG34_15080</name>
</gene>
<evidence type="ECO:0000256" key="1">
    <source>
        <dbReference type="SAM" id="Phobius"/>
    </source>
</evidence>
<organism evidence="2 3">
    <name type="scientific">Candidatus Nitronereus thalassa</name>
    <dbReference type="NCBI Taxonomy" id="3020898"/>
    <lineage>
        <taxon>Bacteria</taxon>
        <taxon>Pseudomonadati</taxon>
        <taxon>Nitrospirota</taxon>
        <taxon>Nitrospiria</taxon>
        <taxon>Nitrospirales</taxon>
        <taxon>Nitrospiraceae</taxon>
        <taxon>Candidatus Nitronereus</taxon>
    </lineage>
</organism>
<dbReference type="EMBL" id="JAQOUE010000001">
    <property type="protein sequence ID" value="MDT7043676.1"/>
    <property type="molecule type" value="Genomic_DNA"/>
</dbReference>
<reference evidence="2 3" key="1">
    <citation type="journal article" date="2023" name="ISME J.">
        <title>Cultivation and genomic characterization of novel and ubiquitous marine nitrite-oxidizing bacteria from the Nitrospirales.</title>
        <authorList>
            <person name="Mueller A.J."/>
            <person name="Daebeler A."/>
            <person name="Herbold C.W."/>
            <person name="Kirkegaard R.H."/>
            <person name="Daims H."/>
        </authorList>
    </citation>
    <scope>NUCLEOTIDE SEQUENCE [LARGE SCALE GENOMIC DNA]</scope>
    <source>
        <strain evidence="2 3">EB</strain>
    </source>
</reference>
<keyword evidence="1" id="KW-0812">Transmembrane</keyword>
<evidence type="ECO:0000313" key="3">
    <source>
        <dbReference type="Proteomes" id="UP001250932"/>
    </source>
</evidence>
<dbReference type="Pfam" id="PF11431">
    <property type="entry name" value="Transport_MerF"/>
    <property type="match status" value="1"/>
</dbReference>
<dbReference type="RefSeq" id="WP_313834241.1">
    <property type="nucleotide sequence ID" value="NZ_JAQOUE010000001.1"/>
</dbReference>
<keyword evidence="1" id="KW-1133">Transmembrane helix</keyword>
<feature type="transmembrane region" description="Helical" evidence="1">
    <location>
        <begin position="60"/>
        <end position="78"/>
    </location>
</feature>
<sequence length="93" mass="9804">MMNEDKLMSQQPISEAKSPRGLIITRMVGAGIAALCCFTPILVGLLAVLGLGALTGYLDFVLLPAALVFFSASLPMALRSNAQVKHPVVPSLH</sequence>
<keyword evidence="3" id="KW-1185">Reference proteome</keyword>
<protein>
    <submittedName>
        <fullName evidence="2">Mercury resistance system transport protein MerF</fullName>
    </submittedName>
</protein>
<name>A0ABU3KB75_9BACT</name>
<accession>A0ABU3KB75</accession>
<comment type="caution">
    <text evidence="2">The sequence shown here is derived from an EMBL/GenBank/DDBJ whole genome shotgun (WGS) entry which is preliminary data.</text>
</comment>
<evidence type="ECO:0000313" key="2">
    <source>
        <dbReference type="EMBL" id="MDT7043676.1"/>
    </source>
</evidence>
<dbReference type="InterPro" id="IPR021091">
    <property type="entry name" value="Mercury_ion_transport_MerF"/>
</dbReference>
<proteinExistence type="predicted"/>
<dbReference type="Gene3D" id="1.10.287.910">
    <property type="entry name" value="bacterial mercury transporter, merf"/>
    <property type="match status" value="1"/>
</dbReference>